<keyword evidence="4" id="KW-0695">RNA-directed DNA polymerase</keyword>
<dbReference type="EMBL" id="ANFO01001391">
    <property type="protein sequence ID" value="KGQ02734.1"/>
    <property type="molecule type" value="Genomic_DNA"/>
</dbReference>
<evidence type="ECO:0000313" key="5">
    <source>
        <dbReference type="Proteomes" id="UP000030106"/>
    </source>
</evidence>
<protein>
    <submittedName>
        <fullName evidence="4">Putative RNA-directed DNA polymerase from transposo n BS</fullName>
    </submittedName>
</protein>
<dbReference type="Proteomes" id="UP000030106">
    <property type="component" value="Unassembled WGS sequence"/>
</dbReference>
<dbReference type="InterPro" id="IPR012337">
    <property type="entry name" value="RNaseH-like_sf"/>
</dbReference>
<organism evidence="4 5">
    <name type="scientific">Beauveria bassiana D1-5</name>
    <dbReference type="NCBI Taxonomy" id="1245745"/>
    <lineage>
        <taxon>Eukaryota</taxon>
        <taxon>Fungi</taxon>
        <taxon>Dikarya</taxon>
        <taxon>Ascomycota</taxon>
        <taxon>Pezizomycotina</taxon>
        <taxon>Sordariomycetes</taxon>
        <taxon>Hypocreomycetidae</taxon>
        <taxon>Hypocreales</taxon>
        <taxon>Cordycipitaceae</taxon>
        <taxon>Beauveria</taxon>
    </lineage>
</organism>
<dbReference type="GO" id="GO:0003676">
    <property type="term" value="F:nucleic acid binding"/>
    <property type="evidence" value="ECO:0007669"/>
    <property type="project" value="InterPro"/>
</dbReference>
<evidence type="ECO:0000259" key="3">
    <source>
        <dbReference type="PROSITE" id="PS50878"/>
    </source>
</evidence>
<dbReference type="STRING" id="1245745.A0A0A2VPL0"/>
<evidence type="ECO:0000256" key="1">
    <source>
        <dbReference type="ARBA" id="ARBA00004173"/>
    </source>
</evidence>
<dbReference type="InterPro" id="IPR043502">
    <property type="entry name" value="DNA/RNA_pol_sf"/>
</dbReference>
<dbReference type="Pfam" id="PF00078">
    <property type="entry name" value="RVT_1"/>
    <property type="match status" value="1"/>
</dbReference>
<comment type="subcellular location">
    <subcellularLocation>
        <location evidence="1">Mitochondrion</location>
    </subcellularLocation>
</comment>
<dbReference type="Pfam" id="PF05699">
    <property type="entry name" value="Dimer_Tnp_hAT"/>
    <property type="match status" value="1"/>
</dbReference>
<comment type="caution">
    <text evidence="4">The sequence shown here is derived from an EMBL/GenBank/DDBJ whole genome shotgun (WGS) entry which is preliminary data.</text>
</comment>
<dbReference type="PANTHER" id="PTHR33481">
    <property type="entry name" value="REVERSE TRANSCRIPTASE"/>
    <property type="match status" value="1"/>
</dbReference>
<reference evidence="4 5" key="1">
    <citation type="submission" date="2012-10" db="EMBL/GenBank/DDBJ databases">
        <title>Genome sequencing and analysis of entomopathogenic fungi Beauveria bassiana D1-5.</title>
        <authorList>
            <person name="Li Q."/>
            <person name="Wang L."/>
            <person name="Zhang Z."/>
            <person name="Wang Q."/>
            <person name="Ren J."/>
            <person name="Wang M."/>
            <person name="Xu W."/>
            <person name="Wang J."/>
            <person name="Lu Y."/>
            <person name="Du Q."/>
            <person name="Sun Z."/>
        </authorList>
    </citation>
    <scope>NUCLEOTIDE SEQUENCE [LARGE SCALE GENOMIC DNA]</scope>
    <source>
        <strain evidence="4 5">D1-5</strain>
    </source>
</reference>
<dbReference type="PROSITE" id="PS50878">
    <property type="entry name" value="RT_POL"/>
    <property type="match status" value="1"/>
</dbReference>
<dbReference type="PANTHER" id="PTHR33481:SF1">
    <property type="entry name" value="ENDONUCLEASE_EXONUCLEASE_PHOSPHATASE DOMAIN-CONTAINING PROTEIN-RELATED"/>
    <property type="match status" value="1"/>
</dbReference>
<dbReference type="CDD" id="cd01650">
    <property type="entry name" value="RT_nLTR_like"/>
    <property type="match status" value="1"/>
</dbReference>
<dbReference type="InterPro" id="IPR000477">
    <property type="entry name" value="RT_dom"/>
</dbReference>
<dbReference type="OrthoDB" id="4868883at2759"/>
<gene>
    <name evidence="4" type="ORF">BBAD15_g12051</name>
</gene>
<keyword evidence="2" id="KW-0496">Mitochondrion</keyword>
<dbReference type="GO" id="GO:0046983">
    <property type="term" value="F:protein dimerization activity"/>
    <property type="evidence" value="ECO:0007669"/>
    <property type="project" value="InterPro"/>
</dbReference>
<dbReference type="SUPFAM" id="SSF56672">
    <property type="entry name" value="DNA/RNA polymerases"/>
    <property type="match status" value="1"/>
</dbReference>
<dbReference type="GO" id="GO:0005739">
    <property type="term" value="C:mitochondrion"/>
    <property type="evidence" value="ECO:0007669"/>
    <property type="project" value="UniProtKB-SubCell"/>
</dbReference>
<dbReference type="InterPro" id="IPR008906">
    <property type="entry name" value="HATC_C_dom"/>
</dbReference>
<sequence length="1609" mass="185012">MDADVHIKRRRTSDCDAPIEPLLSIDPLPDDWSIFPWNKFSGFTISERAGRQTSWIWQHGFDIQSCDSPLTRKWNIEKHLFKEHRLADESGRRPPAIEKGWKDKTPSRNIAKMLNLNTHDPKEQAIANALIRRFNRDHFQKLLLEWVVDANISFRQPEHSRLRRIFEYLNPSVAVTNAHISHSTVRKRIVDLRCRHKAQVIDHLRNIPGRFILLCFYIDHDGAPSRLVLGLPELKMSHSGETIAAQVLEILESYEILDKLGCITLDNAANMDSAAEEIANSRGLDPSKRRIRCFGHVLNLVVKALLFGHKTEAFEADVNGESGLDAAQHEAWRKKGPIGKLHNLVHWIHRSDKLTYRLRALQEEFFQRSTSTEKRARKPLDVVLDNHTRWLSTLYMIRRGLKLRPFLEDLVEKATIEFSRERRNGLSRREEMPLCVQEESILGENDWKVIQLMASVLVDFEEALRMLEGDGQKRTRKGGRIEAYGNMWDVASTYEFLMERLEEWKATAENYPDPEHFKININLGWDKLNEYYTKLDETPVYYAAAILNPVSRWGYFENTWTNTAQRPWLAEAKRMVRRLWEEEFKSLPTREVGDEDLPFKRLKAMSALERHRALRTSTLPCGTCPGKTPLDAELDEYDQWLLSPDLKHDPVVSDPVQYWWERREDYPRLSQMALDVLSIPPMSAECERLFSVTGQMVSPFRTRLEANYRVLWRTTESFTGQETQHARICFKRTVRRVQRDFWRGVIADITAPDDVYKVTRWLKPRQRISPPPIQVGEQISSTNKDKARALGQAKLKRRAASDDIADPWSYPVAPKTLIPFDHTISYEEARFGLLSTGNTSPGADGITVNMLQELWPTIGHHVTDIHNACLQQGYCPSAWRTAEVVMIPKPNKRNLADPSAWRPISLLSCLSKGMERIIAKRMSHLAIKHKILHPNQAGALPQRSATDIAAALTHDVEQARRRKKVATLVTMDVEGAFDAILRNRLILQLRRQGWPTFLIRWLAIYLTRRLAKVRFEDAIAEALELLCGIPQGSPLSPILYLLATAALYELPGATQRYGYADDTAMLFIGDTLEETTAQANAAIAAMEEWGRREGFAFDVKKTEVIHFASQRRNTLPPIQHQDQTIKPKPAMRWLGVWFDARLNFTIHIMKWAQKAKSVIYHLRSMSNTIRGISAAAARKAVWAVVMPTLFYGVDVWFHGSERVPKGHLGIIQKTLTAACRMILPSWKTTPKTTLWKEAGIPPAELLLQQIASRNANRWARLDVHHPLTRRLLQHEHEIQHATYPDPATARRTAMRHIRLIRNAALAPAAERPRLIPQRFSRAIWTESKERRPTKERQAERIRSWSQVQTRLAVYSDGSKTEQDTAGFGYAVYRRQQLIAQGCGQIGKGEVFDAEIRGAVEGLRAALAHQRPKEGITVCIDNTSIIDCIGTTAPPSSQMAFRTFQKTGDAHPGMVRLAKEGAKMSVGDNLPTVSYCRRHMRSLLAIAFQRWWDEVDRESYRGLQLKAELKKLPELTLQRRQLGYLLAARTHHGDFADYHERFNHEDADLNCPCGRRKSPTHLFYCRKIPRSLRPRLAPEPEAAIRRYLGRSFQTYVKLADFYYSKINKRY</sequence>
<name>A0A0A2VPL0_BEABA</name>
<keyword evidence="4" id="KW-0548">Nucleotidyltransferase</keyword>
<dbReference type="CDD" id="cd09276">
    <property type="entry name" value="Rnase_HI_RT_non_LTR"/>
    <property type="match status" value="1"/>
</dbReference>
<dbReference type="HOGENOM" id="CLU_243946_0_0_1"/>
<dbReference type="GO" id="GO:0003964">
    <property type="term" value="F:RNA-directed DNA polymerase activity"/>
    <property type="evidence" value="ECO:0007669"/>
    <property type="project" value="UniProtKB-KW"/>
</dbReference>
<evidence type="ECO:0000313" key="4">
    <source>
        <dbReference type="EMBL" id="KGQ02734.1"/>
    </source>
</evidence>
<proteinExistence type="predicted"/>
<keyword evidence="4" id="KW-0808">Transferase</keyword>
<dbReference type="SUPFAM" id="SSF53098">
    <property type="entry name" value="Ribonuclease H-like"/>
    <property type="match status" value="2"/>
</dbReference>
<feature type="domain" description="Reverse transcriptase" evidence="3">
    <location>
        <begin position="868"/>
        <end position="1138"/>
    </location>
</feature>
<dbReference type="Gene3D" id="3.30.420.10">
    <property type="entry name" value="Ribonuclease H-like superfamily/Ribonuclease H"/>
    <property type="match status" value="1"/>
</dbReference>
<evidence type="ECO:0000256" key="2">
    <source>
        <dbReference type="ARBA" id="ARBA00023128"/>
    </source>
</evidence>
<accession>A0A0A2VPL0</accession>
<dbReference type="InterPro" id="IPR036397">
    <property type="entry name" value="RNaseH_sf"/>
</dbReference>